<name>A0ABN9BL30_9NEOB</name>
<evidence type="ECO:0000313" key="2">
    <source>
        <dbReference type="EMBL" id="CAI9548072.1"/>
    </source>
</evidence>
<sequence length="58" mass="6176">MGGTVPRSLGSMRGTVPRSLGSVGGRLPRRWGQWEEECPIVGVSGRKSTPPLRSEGGR</sequence>
<gene>
    <name evidence="2" type="ORF">SPARVUS_LOCUS3096381</name>
</gene>
<dbReference type="Proteomes" id="UP001162483">
    <property type="component" value="Unassembled WGS sequence"/>
</dbReference>
<comment type="caution">
    <text evidence="2">The sequence shown here is derived from an EMBL/GenBank/DDBJ whole genome shotgun (WGS) entry which is preliminary data.</text>
</comment>
<keyword evidence="3" id="KW-1185">Reference proteome</keyword>
<proteinExistence type="predicted"/>
<dbReference type="EMBL" id="CATNWA010004550">
    <property type="protein sequence ID" value="CAI9548072.1"/>
    <property type="molecule type" value="Genomic_DNA"/>
</dbReference>
<reference evidence="2" key="1">
    <citation type="submission" date="2023-05" db="EMBL/GenBank/DDBJ databases">
        <authorList>
            <person name="Stuckert A."/>
        </authorList>
    </citation>
    <scope>NUCLEOTIDE SEQUENCE</scope>
</reference>
<evidence type="ECO:0000256" key="1">
    <source>
        <dbReference type="SAM" id="MobiDB-lite"/>
    </source>
</evidence>
<feature type="region of interest" description="Disordered" evidence="1">
    <location>
        <begin position="1"/>
        <end position="28"/>
    </location>
</feature>
<accession>A0ABN9BL30</accession>
<evidence type="ECO:0000313" key="3">
    <source>
        <dbReference type="Proteomes" id="UP001162483"/>
    </source>
</evidence>
<organism evidence="2 3">
    <name type="scientific">Staurois parvus</name>
    <dbReference type="NCBI Taxonomy" id="386267"/>
    <lineage>
        <taxon>Eukaryota</taxon>
        <taxon>Metazoa</taxon>
        <taxon>Chordata</taxon>
        <taxon>Craniata</taxon>
        <taxon>Vertebrata</taxon>
        <taxon>Euteleostomi</taxon>
        <taxon>Amphibia</taxon>
        <taxon>Batrachia</taxon>
        <taxon>Anura</taxon>
        <taxon>Neobatrachia</taxon>
        <taxon>Ranoidea</taxon>
        <taxon>Ranidae</taxon>
        <taxon>Staurois</taxon>
    </lineage>
</organism>
<protein>
    <submittedName>
        <fullName evidence="2">Uncharacterized protein</fullName>
    </submittedName>
</protein>
<feature type="non-terminal residue" evidence="2">
    <location>
        <position position="58"/>
    </location>
</feature>